<gene>
    <name evidence="1" type="ORF">CEXT_723801</name>
</gene>
<evidence type="ECO:0000313" key="1">
    <source>
        <dbReference type="EMBL" id="GIX67104.1"/>
    </source>
</evidence>
<organism evidence="1 2">
    <name type="scientific">Caerostris extrusa</name>
    <name type="common">Bark spider</name>
    <name type="synonym">Caerostris bankana</name>
    <dbReference type="NCBI Taxonomy" id="172846"/>
    <lineage>
        <taxon>Eukaryota</taxon>
        <taxon>Metazoa</taxon>
        <taxon>Ecdysozoa</taxon>
        <taxon>Arthropoda</taxon>
        <taxon>Chelicerata</taxon>
        <taxon>Arachnida</taxon>
        <taxon>Araneae</taxon>
        <taxon>Araneomorphae</taxon>
        <taxon>Entelegynae</taxon>
        <taxon>Araneoidea</taxon>
        <taxon>Araneidae</taxon>
        <taxon>Caerostris</taxon>
    </lineage>
</organism>
<evidence type="ECO:0000313" key="2">
    <source>
        <dbReference type="Proteomes" id="UP001054945"/>
    </source>
</evidence>
<dbReference type="Proteomes" id="UP001054945">
    <property type="component" value="Unassembled WGS sequence"/>
</dbReference>
<sequence>MQMLAVPFKGCCRVSVCCEKSIAVATRDVNQRRFPMHTSLPLEEGDGAEFVPSCKCWPFPFKGCCRVSVCCEKSIAVATRDVKSASVSHAHFFASGGRKGMELNLSPHANVGRSLLKDVAECRFVARNRLLLLPEM</sequence>
<dbReference type="AlphaFoldDB" id="A0AAV4M414"/>
<protein>
    <submittedName>
        <fullName evidence="1">Uncharacterized protein</fullName>
    </submittedName>
</protein>
<reference evidence="1 2" key="1">
    <citation type="submission" date="2021-06" db="EMBL/GenBank/DDBJ databases">
        <title>Caerostris extrusa draft genome.</title>
        <authorList>
            <person name="Kono N."/>
            <person name="Arakawa K."/>
        </authorList>
    </citation>
    <scope>NUCLEOTIDE SEQUENCE [LARGE SCALE GENOMIC DNA]</scope>
</reference>
<comment type="caution">
    <text evidence="1">The sequence shown here is derived from an EMBL/GenBank/DDBJ whole genome shotgun (WGS) entry which is preliminary data.</text>
</comment>
<accession>A0AAV4M414</accession>
<dbReference type="EMBL" id="BPLR01001851">
    <property type="protein sequence ID" value="GIX67104.1"/>
    <property type="molecule type" value="Genomic_DNA"/>
</dbReference>
<name>A0AAV4M414_CAEEX</name>
<proteinExistence type="predicted"/>
<keyword evidence="2" id="KW-1185">Reference proteome</keyword>